<reference evidence="2" key="1">
    <citation type="submission" date="2018-05" db="EMBL/GenBank/DDBJ databases">
        <authorList>
            <person name="Lanie J.A."/>
            <person name="Ng W.-L."/>
            <person name="Kazmierczak K.M."/>
            <person name="Andrzejewski T.M."/>
            <person name="Davidsen T.M."/>
            <person name="Wayne K.J."/>
            <person name="Tettelin H."/>
            <person name="Glass J.I."/>
            <person name="Rusch D."/>
            <person name="Podicherti R."/>
            <person name="Tsui H.-C.T."/>
            <person name="Winkler M.E."/>
        </authorList>
    </citation>
    <scope>NUCLEOTIDE SEQUENCE</scope>
</reference>
<dbReference type="EMBL" id="UINC01000023">
    <property type="protein sequence ID" value="SUZ47589.1"/>
    <property type="molecule type" value="Genomic_DNA"/>
</dbReference>
<protein>
    <recommendedName>
        <fullName evidence="1">M23ase beta-sheet core domain-containing protein</fullName>
    </recommendedName>
</protein>
<dbReference type="PANTHER" id="PTHR21666">
    <property type="entry name" value="PEPTIDASE-RELATED"/>
    <property type="match status" value="1"/>
</dbReference>
<proteinExistence type="predicted"/>
<accession>A0A381MZD2</accession>
<dbReference type="Pfam" id="PF01551">
    <property type="entry name" value="Peptidase_M23"/>
    <property type="match status" value="1"/>
</dbReference>
<evidence type="ECO:0000313" key="2">
    <source>
        <dbReference type="EMBL" id="SUZ47589.1"/>
    </source>
</evidence>
<organism evidence="2">
    <name type="scientific">marine metagenome</name>
    <dbReference type="NCBI Taxonomy" id="408172"/>
    <lineage>
        <taxon>unclassified sequences</taxon>
        <taxon>metagenomes</taxon>
        <taxon>ecological metagenomes</taxon>
    </lineage>
</organism>
<dbReference type="InterPro" id="IPR016047">
    <property type="entry name" value="M23ase_b-sheet_dom"/>
</dbReference>
<dbReference type="InterPro" id="IPR011055">
    <property type="entry name" value="Dup_hybrid_motif"/>
</dbReference>
<dbReference type="GO" id="GO:0004222">
    <property type="term" value="F:metalloendopeptidase activity"/>
    <property type="evidence" value="ECO:0007669"/>
    <property type="project" value="TreeGrafter"/>
</dbReference>
<sequence length="259" mass="28180">MFALPSIAAIPTGVPGGVVELRLPQSTTNVFFNEIQQLRLDNRAIVAIPLITTIGDHVVIAQSAKSTTELPFEVIEKTYREQHLTVENQRLVNPLAEDMKRIQAESALIQTAYARFSPMPKRLNPIALPVRGIVTSEFGFRRFFNGQPRNPHSGIDIAAEHGTPVKSPAPGVIALTGNFFFNGNTILVDHGGGFISMLCHLSQINVHPQQQIERNSILGMVGATGRATGPHLHWSVSLQGTRVDPLIFIDVINASASAE</sequence>
<dbReference type="CDD" id="cd12797">
    <property type="entry name" value="M23_peptidase"/>
    <property type="match status" value="1"/>
</dbReference>
<feature type="domain" description="M23ase beta-sheet core" evidence="1">
    <location>
        <begin position="151"/>
        <end position="245"/>
    </location>
</feature>
<dbReference type="FunFam" id="2.70.70.10:FF:000019">
    <property type="entry name" value="M23 family peptidase"/>
    <property type="match status" value="1"/>
</dbReference>
<dbReference type="Gene3D" id="2.60.40.1590">
    <property type="entry name" value="Peptidoglycan hydrolase domains"/>
    <property type="match status" value="1"/>
</dbReference>
<evidence type="ECO:0000259" key="1">
    <source>
        <dbReference type="Pfam" id="PF01551"/>
    </source>
</evidence>
<dbReference type="PANTHER" id="PTHR21666:SF285">
    <property type="entry name" value="M23 FAMILY METALLOPEPTIDASE"/>
    <property type="match status" value="1"/>
</dbReference>
<dbReference type="Gene3D" id="2.70.70.10">
    <property type="entry name" value="Glucose Permease (Domain IIA)"/>
    <property type="match status" value="1"/>
</dbReference>
<dbReference type="InterPro" id="IPR050570">
    <property type="entry name" value="Cell_wall_metabolism_enzyme"/>
</dbReference>
<dbReference type="AlphaFoldDB" id="A0A381MZD2"/>
<dbReference type="SUPFAM" id="SSF51261">
    <property type="entry name" value="Duplicated hybrid motif"/>
    <property type="match status" value="1"/>
</dbReference>
<name>A0A381MZD2_9ZZZZ</name>
<gene>
    <name evidence="2" type="ORF">METZ01_LOCUS443</name>
</gene>